<keyword evidence="2" id="KW-1185">Reference proteome</keyword>
<dbReference type="InterPro" id="IPR010021">
    <property type="entry name" value="PGPP1/Gep4"/>
</dbReference>
<dbReference type="InterPro" id="IPR006549">
    <property type="entry name" value="HAD-SF_hydro_IIIA"/>
</dbReference>
<dbReference type="CDD" id="cd16416">
    <property type="entry name" value="HAD_BsYqeG-like"/>
    <property type="match status" value="1"/>
</dbReference>
<sequence>MGILSRNFMPNAYVKSIHEIDFDQLAENGIKGVITDLDNTLVGWDEADPTPAVIHWFNMLNEKGIKVTVVSNNHQGRVSSFCQPLKVNYIFEAKKPMGKAFKHASERMGLKPEETVVIGDQMMTDVFGGNRRGMYTVMVVPVKKTDGFITKFNRIIERRLLHRYKRKGYIKWEEN</sequence>
<accession>A0ABP2YV40</accession>
<dbReference type="InterPro" id="IPR036412">
    <property type="entry name" value="HAD-like_sf"/>
</dbReference>
<dbReference type="RefSeq" id="WP_002481093.1">
    <property type="nucleotide sequence ID" value="NZ_AXDY01000003.1"/>
</dbReference>
<dbReference type="NCBIfam" id="TIGR01668">
    <property type="entry name" value="YqeG_hyp_ppase"/>
    <property type="match status" value="1"/>
</dbReference>
<dbReference type="Pfam" id="PF00702">
    <property type="entry name" value="Hydrolase"/>
    <property type="match status" value="1"/>
</dbReference>
<name>A0ABP2YV40_STASI</name>
<dbReference type="InterPro" id="IPR023214">
    <property type="entry name" value="HAD_sf"/>
</dbReference>
<gene>
    <name evidence="1" type="ORF">SSIM_03370</name>
</gene>
<proteinExistence type="predicted"/>
<comment type="caution">
    <text evidence="1">The sequence shown here is derived from an EMBL/GenBank/DDBJ whole genome shotgun (WGS) entry which is preliminary data.</text>
</comment>
<dbReference type="EMBL" id="AXDY01000003">
    <property type="protein sequence ID" value="ERS93862.1"/>
    <property type="molecule type" value="Genomic_DNA"/>
</dbReference>
<dbReference type="Proteomes" id="UP000017131">
    <property type="component" value="Unassembled WGS sequence"/>
</dbReference>
<reference evidence="1 2" key="1">
    <citation type="journal article" date="2013" name="Genome Announc.">
        <title>Draft Genome Sequence of Staphylococcus simulans UMC-CNS-990, Isolated from a Case of Chronic Bovine Mastitis.</title>
        <authorList>
            <person name="Calcutt M.J."/>
            <person name="Foecking M.F."/>
            <person name="Hsieh H.Y."/>
            <person name="Perry J."/>
            <person name="Stewart G.C."/>
            <person name="Middleton J.R."/>
        </authorList>
    </citation>
    <scope>NUCLEOTIDE SEQUENCE [LARGE SCALE GENOMIC DNA]</scope>
    <source>
        <strain evidence="1 2">UMC-CNS-990</strain>
    </source>
</reference>
<dbReference type="GeneID" id="77331496"/>
<protein>
    <recommendedName>
        <fullName evidence="3">YqeG family HAD IIIA-type phosphatase</fullName>
    </recommendedName>
</protein>
<evidence type="ECO:0008006" key="3">
    <source>
        <dbReference type="Google" id="ProtNLM"/>
    </source>
</evidence>
<dbReference type="Gene3D" id="3.40.50.1000">
    <property type="entry name" value="HAD superfamily/HAD-like"/>
    <property type="match status" value="1"/>
</dbReference>
<dbReference type="NCBIfam" id="TIGR01662">
    <property type="entry name" value="HAD-SF-IIIA"/>
    <property type="match status" value="1"/>
</dbReference>
<dbReference type="PANTHER" id="PTHR19288">
    <property type="entry name" value="4-NITROPHENYLPHOSPHATASE-RELATED"/>
    <property type="match status" value="1"/>
</dbReference>
<evidence type="ECO:0000313" key="2">
    <source>
        <dbReference type="Proteomes" id="UP000017131"/>
    </source>
</evidence>
<dbReference type="PANTHER" id="PTHR19288:SF25">
    <property type="entry name" value="PHOSPHATIDYLGLYCEROPHOSPHATASE GEP4, MITOCHONDRIAL"/>
    <property type="match status" value="1"/>
</dbReference>
<dbReference type="SUPFAM" id="SSF56784">
    <property type="entry name" value="HAD-like"/>
    <property type="match status" value="1"/>
</dbReference>
<evidence type="ECO:0000313" key="1">
    <source>
        <dbReference type="EMBL" id="ERS93862.1"/>
    </source>
</evidence>
<organism evidence="1 2">
    <name type="scientific">Staphylococcus simulans UMC-CNS-990</name>
    <dbReference type="NCBI Taxonomy" id="1405498"/>
    <lineage>
        <taxon>Bacteria</taxon>
        <taxon>Bacillati</taxon>
        <taxon>Bacillota</taxon>
        <taxon>Bacilli</taxon>
        <taxon>Bacillales</taxon>
        <taxon>Staphylococcaceae</taxon>
        <taxon>Staphylococcus</taxon>
    </lineage>
</organism>